<dbReference type="EMBL" id="SDEE01001016">
    <property type="protein sequence ID" value="RXW13096.1"/>
    <property type="molecule type" value="Genomic_DNA"/>
</dbReference>
<gene>
    <name evidence="2" type="ORF">EST38_g12759</name>
</gene>
<proteinExistence type="predicted"/>
<feature type="compositionally biased region" description="Polar residues" evidence="1">
    <location>
        <begin position="1144"/>
        <end position="1153"/>
    </location>
</feature>
<accession>A0A4Q2D3P4</accession>
<dbReference type="Pfam" id="PF18759">
    <property type="entry name" value="Plavaka"/>
    <property type="match status" value="1"/>
</dbReference>
<dbReference type="Proteomes" id="UP000290288">
    <property type="component" value="Unassembled WGS sequence"/>
</dbReference>
<evidence type="ECO:0000313" key="2">
    <source>
        <dbReference type="EMBL" id="RXW13096.1"/>
    </source>
</evidence>
<dbReference type="OrthoDB" id="3239511at2759"/>
<sequence>MGEDAYRNIRQKRSARAEGRLFEEPPWHPFKTRSDYDFAELVFRSSMTKTEIGQLLTVVRRCIGGQDNLTFGNYDDLDALWKEAAHLVAPFKSINIPVAYHDQPIDHEFWSRSLWEWGVGCVQNANLIHNFQWDAQKLYRSTETGWDRFITDPWTGDDWFNIQESLPADGVPLCFIIYADKTELSSFGTAKGYPVYAKLANLPSEIRNGNGIGGGRVVGWLPVIKDSNEGSGKADYVDFKRIVWHQCFRELLDSIATHSEKGCWIHCADGIDRRLFPCILIISADYEEQVVMAGIRGINNNWPCPICLVKHNDLDRYFDNWQYRDGSAARKLVLKIQDPDSTESDISDAEATLTGMGFRVIENAFSTVANSDPHRALSFDRLHNYPGGLAKSHLVPLVLKRFKKTSKQMVELKSKIERRANEFPRWPNLHHFDRILTEVKYQDSNQWEDTARVLLYVTHDAFEASDKEWHALLKCLRSFLNLNVYSSFEMHTEKTIAALDAQLRTFVEDVKKYSKCNRDKTWMFPKMHMHMHLARDIMAKGVTRHYNTKTFESMHKPLKQFYLWMTNFKDVAPQILRKEHIGAVMDYIAAEVESYNEHVKEVKEAATWNGDPEDCEGPSKGSKYDFAMVGYPRRRTARVQPVQPSESEEEFSSPLPSDESEDERRPAAHRSFQNAIPNGTAAARSTQLQATGGMVLAAAIEDLRREFDESTREQQLRADKLEQEVRRLRLEKEQLQNELRQAKSRRAPKDKSANISEDDTGHVEKITTGSKARDDTIKSLGRKFILLNNLFVNPEWFTATLPPGTTVLDPNRYQNKKTQLYGILAELHEMIPDVYRQYMHTVAFSQLFISAGDAYLRQIILNFRHEGAKHIFAKGGEISEYYKYSYYKERGEMEEFKSAIKWPGDEENSSSSKSKAQRYLLPLHFPGQQRDLTKLFKVKWISLFLRAALFGTTSIEPAALNDPNWKPPHSNGRTWCINKITPGMLAAAATLGVFFHRSDKNFGAKVAGFNYNKAYQYYKKYLLQAMLDGGPRLKAVENLFAWHNGWIFPDSSGCGDGDSDDDCDFGSSSRDQNIDVPGHLALSGAAPSTATEPQAPAPPAPPASDTESEAPIPPSVPAVPVTAQATPAPAAPRASRAKKVQPPRRTQPSRVRK</sequence>
<dbReference type="InterPro" id="IPR041078">
    <property type="entry name" value="Plavaka"/>
</dbReference>
<feature type="compositionally biased region" description="Low complexity" evidence="1">
    <location>
        <begin position="1085"/>
        <end position="1094"/>
    </location>
</feature>
<organism evidence="2 3">
    <name type="scientific">Candolleomyces aberdarensis</name>
    <dbReference type="NCBI Taxonomy" id="2316362"/>
    <lineage>
        <taxon>Eukaryota</taxon>
        <taxon>Fungi</taxon>
        <taxon>Dikarya</taxon>
        <taxon>Basidiomycota</taxon>
        <taxon>Agaricomycotina</taxon>
        <taxon>Agaricomycetes</taxon>
        <taxon>Agaricomycetidae</taxon>
        <taxon>Agaricales</taxon>
        <taxon>Agaricineae</taxon>
        <taxon>Psathyrellaceae</taxon>
        <taxon>Candolleomyces</taxon>
    </lineage>
</organism>
<feature type="region of interest" description="Disordered" evidence="1">
    <location>
        <begin position="1057"/>
        <end position="1153"/>
    </location>
</feature>
<dbReference type="AlphaFoldDB" id="A0A4Q2D3P4"/>
<reference evidence="2 3" key="1">
    <citation type="submission" date="2019-01" db="EMBL/GenBank/DDBJ databases">
        <title>Draft genome sequence of Psathyrella aberdarensis IHI B618.</title>
        <authorList>
            <person name="Buettner E."/>
            <person name="Kellner H."/>
        </authorList>
    </citation>
    <scope>NUCLEOTIDE SEQUENCE [LARGE SCALE GENOMIC DNA]</scope>
    <source>
        <strain evidence="2 3">IHI B618</strain>
    </source>
</reference>
<name>A0A4Q2D3P4_9AGAR</name>
<feature type="region of interest" description="Disordered" evidence="1">
    <location>
        <begin position="636"/>
        <end position="679"/>
    </location>
</feature>
<feature type="region of interest" description="Disordered" evidence="1">
    <location>
        <begin position="737"/>
        <end position="765"/>
    </location>
</feature>
<protein>
    <submittedName>
        <fullName evidence="2">Uncharacterized protein</fullName>
    </submittedName>
</protein>
<evidence type="ECO:0000256" key="1">
    <source>
        <dbReference type="SAM" id="MobiDB-lite"/>
    </source>
</evidence>
<evidence type="ECO:0000313" key="3">
    <source>
        <dbReference type="Proteomes" id="UP000290288"/>
    </source>
</evidence>
<feature type="compositionally biased region" description="Low complexity" evidence="1">
    <location>
        <begin position="1118"/>
        <end position="1134"/>
    </location>
</feature>
<keyword evidence="3" id="KW-1185">Reference proteome</keyword>
<comment type="caution">
    <text evidence="2">The sequence shown here is derived from an EMBL/GenBank/DDBJ whole genome shotgun (WGS) entry which is preliminary data.</text>
</comment>